<dbReference type="EMBL" id="JANUGX010000073">
    <property type="protein sequence ID" value="MCS0592668.1"/>
    <property type="molecule type" value="Genomic_DNA"/>
</dbReference>
<name>A0ABT2AEM1_9BURK</name>
<evidence type="ECO:0000256" key="1">
    <source>
        <dbReference type="SAM" id="MobiDB-lite"/>
    </source>
</evidence>
<dbReference type="InterPro" id="IPR047952">
    <property type="entry name" value="Transpos_IS4"/>
</dbReference>
<dbReference type="Pfam" id="PF13006">
    <property type="entry name" value="Nterm_IS4"/>
    <property type="match status" value="1"/>
</dbReference>
<evidence type="ECO:0000259" key="3">
    <source>
        <dbReference type="Pfam" id="PF13006"/>
    </source>
</evidence>
<dbReference type="Proteomes" id="UP001205560">
    <property type="component" value="Unassembled WGS sequence"/>
</dbReference>
<dbReference type="InterPro" id="IPR024473">
    <property type="entry name" value="Transposases_IS4_N"/>
</dbReference>
<proteinExistence type="predicted"/>
<dbReference type="SUPFAM" id="SSF53098">
    <property type="entry name" value="Ribonuclease H-like"/>
    <property type="match status" value="1"/>
</dbReference>
<dbReference type="InterPro" id="IPR012337">
    <property type="entry name" value="RNaseH-like_sf"/>
</dbReference>
<feature type="region of interest" description="Disordered" evidence="1">
    <location>
        <begin position="426"/>
        <end position="445"/>
    </location>
</feature>
<sequence>MNPFFIMALQLDLDYAAELAPHEFERFASLIDPSWVDEALKQTGTVSLRRRRLPAERMVWLVIGLALFRNEPIWHIVQQLDLADGPPSSTPVPSAAVAGRERLGEAPMAWLFERLASCWASAAIPEHGLFHGLRSYAVDGVVWSLPDTPANGEKFRRGSNERTCGAWPQLRAVCLMDTCTHLIRAAEFGDYGTAELSFAKPLMHKVPDDSLTIFDRAYFSAAFLLDWQQAGRQKHWLLRARAGLRYEVICQLTPDDCLVSLPVSPQARKQRPDLPARWQARLIKCKIGGEPRQFLTSLCDAHRFPAREIAAHYMQRWEIELGFREIKQGMQKNATTLRSKLPELVRQEVWGTLIAYNLLRHEIAQMADELHVPPQRLSFQWLALAITTALYHWPLQTPGTFPKRLAFLREQARAYLLPERRARSFPRAVKQPRSKFPMKNASQLN</sequence>
<dbReference type="RefSeq" id="WP_258848432.1">
    <property type="nucleotide sequence ID" value="NZ_JANUGX010000073.1"/>
</dbReference>
<dbReference type="NCBIfam" id="NF033592">
    <property type="entry name" value="transpos_IS4_1"/>
    <property type="match status" value="1"/>
</dbReference>
<dbReference type="PANTHER" id="PTHR37529:SF1">
    <property type="entry name" value="TRANSPOSASE INSG FOR INSERTION SEQUENCE ELEMENT IS4-RELATED"/>
    <property type="match status" value="1"/>
</dbReference>
<dbReference type="Pfam" id="PF01609">
    <property type="entry name" value="DDE_Tnp_1"/>
    <property type="match status" value="1"/>
</dbReference>
<evidence type="ECO:0000313" key="5">
    <source>
        <dbReference type="Proteomes" id="UP001205560"/>
    </source>
</evidence>
<feature type="domain" description="Transposase IS4 N-terminal" evidence="3">
    <location>
        <begin position="22"/>
        <end position="113"/>
    </location>
</feature>
<accession>A0ABT2AEM1</accession>
<feature type="domain" description="Transposase IS4-like" evidence="2">
    <location>
        <begin position="136"/>
        <end position="358"/>
    </location>
</feature>
<keyword evidence="5" id="KW-1185">Reference proteome</keyword>
<gene>
    <name evidence="4" type="ORF">NX782_26175</name>
</gene>
<dbReference type="InterPro" id="IPR002559">
    <property type="entry name" value="Transposase_11"/>
</dbReference>
<comment type="caution">
    <text evidence="4">The sequence shown here is derived from an EMBL/GenBank/DDBJ whole genome shotgun (WGS) entry which is preliminary data.</text>
</comment>
<evidence type="ECO:0000313" key="4">
    <source>
        <dbReference type="EMBL" id="MCS0592668.1"/>
    </source>
</evidence>
<protein>
    <submittedName>
        <fullName evidence="4">IS4 family transposase</fullName>
    </submittedName>
</protein>
<dbReference type="PANTHER" id="PTHR37529">
    <property type="entry name" value="TRANSPOSASE INSG FOR INSERTION SEQUENCE ELEMENT IS4-RELATED"/>
    <property type="match status" value="1"/>
</dbReference>
<evidence type="ECO:0000259" key="2">
    <source>
        <dbReference type="Pfam" id="PF01609"/>
    </source>
</evidence>
<organism evidence="4 5">
    <name type="scientific">Massilia norwichensis</name>
    <dbReference type="NCBI Taxonomy" id="1442366"/>
    <lineage>
        <taxon>Bacteria</taxon>
        <taxon>Pseudomonadati</taxon>
        <taxon>Pseudomonadota</taxon>
        <taxon>Betaproteobacteria</taxon>
        <taxon>Burkholderiales</taxon>
        <taxon>Oxalobacteraceae</taxon>
        <taxon>Telluria group</taxon>
        <taxon>Massilia</taxon>
    </lineage>
</organism>
<reference evidence="4 5" key="1">
    <citation type="submission" date="2022-08" db="EMBL/GenBank/DDBJ databases">
        <title>Reclassification of Massilia species as members of the genera Telluria, Duganella, Pseudoduganella, Mokoshia gen. nov. and Zemynaea gen. nov. using orthogonal and non-orthogonal genome-based approaches.</title>
        <authorList>
            <person name="Bowman J.P."/>
        </authorList>
    </citation>
    <scope>NUCLEOTIDE SEQUENCE [LARGE SCALE GENOMIC DNA]</scope>
    <source>
        <strain evidence="4 5">LMG 28164</strain>
    </source>
</reference>